<dbReference type="SUPFAM" id="SSF52058">
    <property type="entry name" value="L domain-like"/>
    <property type="match status" value="1"/>
</dbReference>
<dbReference type="PROSITE" id="PS51450">
    <property type="entry name" value="LRR"/>
    <property type="match status" value="1"/>
</dbReference>
<evidence type="ECO:0000256" key="1">
    <source>
        <dbReference type="ARBA" id="ARBA00022614"/>
    </source>
</evidence>
<sequence length="935" mass="108063">MGANKISFDLAKETFNFSEIPNLSEIEELHFDNYSNKIEIPLAINDYPNITKLSFHGKSKEDLFETPSHLEQLIHIRDLTLWKYCDLSKLKPMPQLEELYVAVKNVETDTKQLITLFPNLKKITVWGNFLEKQLLPIDIGNLHALESLRLIECGLSILPDSIVNLKQLQELELIGLPLKSFPEVITRLENLENLKIRGSSLKLPNSLSNLTKLKKLDLNGALNQGETRDSQYLKPIPSVIGALENLEELNLGSCKVFDISPITPLKKLKKLNLRYSVLTNCAGFSSFTQLEDLDLSMSYDLVDLEALKGLPIKKLELLFSPIKSIEIISTLKSLEALDIESCKHINDFSAVYNHPTLKALEAEHEILENWEKRGEIRELPPIKTILGQLETDTLPNFEEAISYLAKLVNVNYRTKQNPLADYFNLEIDEDEITEIPILENAILKHIKSLSEKTLISIFEMTFKSVIYDNYNASLIVLEEIIKRKNVATQEKIVKQFYDASKFYDAGHRSWSSTVHDQLIDDLFPQFTSEALYQLLKKASTDMLNSEGGDQMEDLFIPAFQNTTDLNLQTKVLEVFFKYEEKAKTYYGKEYFNHLLQQIRNIVSPELEKIIAEKKEENKEQEDLILSLKNLTEDNLPEIIKILGSKITQKLEDEYLYEIVKACKKNNINKEAVNQLIVFLIKKKENSYLAELLQSKYHKKNPEKIISILSQSLTDNSFDENEAYNLARMIITDLVPNKEVSFDDLEIYRNFIVSKCNISIDTIYDNEVQRLLSVFFNSIPTSPFDKHIYILEKVKEIFSKTEAKFSYSNLYYDVYYLVKDAENEQCRIIFNYLSPRIKNYSSENVLYLNVIAAIKLNDTIFFDAVLKKVQKLEEISQVLLAFNLSCGFAHFGRKEEMLHYIKESTRLGKNKQQFLDDTDFEKYWNDGDFLKAIDEE</sequence>
<dbReference type="InterPro" id="IPR055414">
    <property type="entry name" value="LRR_R13L4/SHOC2-like"/>
</dbReference>
<evidence type="ECO:0000313" key="5">
    <source>
        <dbReference type="EMBL" id="PXY40387.1"/>
    </source>
</evidence>
<dbReference type="AlphaFoldDB" id="A0A2V4BNQ3"/>
<evidence type="ECO:0000256" key="3">
    <source>
        <dbReference type="SAM" id="Coils"/>
    </source>
</evidence>
<accession>A0A2V4BNQ3</accession>
<evidence type="ECO:0000313" key="6">
    <source>
        <dbReference type="Proteomes" id="UP000247903"/>
    </source>
</evidence>
<dbReference type="GO" id="GO:0005737">
    <property type="term" value="C:cytoplasm"/>
    <property type="evidence" value="ECO:0007669"/>
    <property type="project" value="TreeGrafter"/>
</dbReference>
<comment type="caution">
    <text evidence="5">The sequence shown here is derived from an EMBL/GenBank/DDBJ whole genome shotgun (WGS) entry which is preliminary data.</text>
</comment>
<keyword evidence="1" id="KW-0433">Leucine-rich repeat</keyword>
<dbReference type="PANTHER" id="PTHR48051:SF1">
    <property type="entry name" value="RAS SUPPRESSOR PROTEIN 1"/>
    <property type="match status" value="1"/>
</dbReference>
<dbReference type="NCBIfam" id="NF047558">
    <property type="entry name" value="TPR_END_plus"/>
    <property type="match status" value="1"/>
</dbReference>
<feature type="domain" description="Disease resistance R13L4/SHOC-2-like LRR" evidence="4">
    <location>
        <begin position="134"/>
        <end position="311"/>
    </location>
</feature>
<dbReference type="InterPro" id="IPR050216">
    <property type="entry name" value="LRR_domain-containing"/>
</dbReference>
<evidence type="ECO:0000256" key="2">
    <source>
        <dbReference type="ARBA" id="ARBA00022737"/>
    </source>
</evidence>
<keyword evidence="2" id="KW-0677">Repeat</keyword>
<gene>
    <name evidence="5" type="ORF">DMB65_12290</name>
</gene>
<dbReference type="Gene3D" id="3.80.10.10">
    <property type="entry name" value="Ribonuclease Inhibitor"/>
    <property type="match status" value="2"/>
</dbReference>
<dbReference type="Proteomes" id="UP000247903">
    <property type="component" value="Unassembled WGS sequence"/>
</dbReference>
<feature type="coiled-coil region" evidence="3">
    <location>
        <begin position="603"/>
        <end position="633"/>
    </location>
</feature>
<dbReference type="PANTHER" id="PTHR48051">
    <property type="match status" value="1"/>
</dbReference>
<keyword evidence="3" id="KW-0175">Coiled coil</keyword>
<dbReference type="InterPro" id="IPR001611">
    <property type="entry name" value="Leu-rich_rpt"/>
</dbReference>
<dbReference type="Pfam" id="PF23598">
    <property type="entry name" value="LRR_14"/>
    <property type="match status" value="1"/>
</dbReference>
<name>A0A2V4BNQ3_9FLAO</name>
<reference evidence="5 6" key="1">
    <citation type="submission" date="2018-05" db="EMBL/GenBank/DDBJ databases">
        <title>Flavobacterium sp. strain IMCC34759, incomplete genome.</title>
        <authorList>
            <person name="Joung Y."/>
            <person name="Cho J."/>
        </authorList>
    </citation>
    <scope>NUCLEOTIDE SEQUENCE [LARGE SCALE GENOMIC DNA]</scope>
    <source>
        <strain evidence="5 6">IMCC34759</strain>
    </source>
</reference>
<protein>
    <recommendedName>
        <fullName evidence="4">Disease resistance R13L4/SHOC-2-like LRR domain-containing protein</fullName>
    </recommendedName>
</protein>
<dbReference type="OrthoDB" id="1288875at2"/>
<dbReference type="InterPro" id="IPR032675">
    <property type="entry name" value="LRR_dom_sf"/>
</dbReference>
<organism evidence="5 6">
    <name type="scientific">Flavobacterium cheongpyeongense</name>
    <dbReference type="NCBI Taxonomy" id="2212651"/>
    <lineage>
        <taxon>Bacteria</taxon>
        <taxon>Pseudomonadati</taxon>
        <taxon>Bacteroidota</taxon>
        <taxon>Flavobacteriia</taxon>
        <taxon>Flavobacteriales</taxon>
        <taxon>Flavobacteriaceae</taxon>
        <taxon>Flavobacterium</taxon>
    </lineage>
</organism>
<keyword evidence="6" id="KW-1185">Reference proteome</keyword>
<dbReference type="EMBL" id="QJHK01000010">
    <property type="protein sequence ID" value="PXY40387.1"/>
    <property type="molecule type" value="Genomic_DNA"/>
</dbReference>
<dbReference type="RefSeq" id="WP_110306943.1">
    <property type="nucleotide sequence ID" value="NZ_QJHK01000010.1"/>
</dbReference>
<evidence type="ECO:0000259" key="4">
    <source>
        <dbReference type="Pfam" id="PF23598"/>
    </source>
</evidence>
<proteinExistence type="predicted"/>